<proteinExistence type="predicted"/>
<evidence type="ECO:0000313" key="2">
    <source>
        <dbReference type="EMBL" id="JAU80021.1"/>
    </source>
</evidence>
<evidence type="ECO:0000256" key="1">
    <source>
        <dbReference type="SAM" id="MobiDB-lite"/>
    </source>
</evidence>
<feature type="compositionally biased region" description="Basic and acidic residues" evidence="1">
    <location>
        <begin position="56"/>
        <end position="68"/>
    </location>
</feature>
<dbReference type="AlphaFoldDB" id="A0A1J3IJ88"/>
<accession>A0A1J3IJ88</accession>
<protein>
    <submittedName>
        <fullName evidence="2">DEMETER-like protein 3</fullName>
    </submittedName>
</protein>
<organism evidence="2">
    <name type="scientific">Noccaea caerulescens</name>
    <name type="common">Alpine penny-cress</name>
    <name type="synonym">Thlaspi caerulescens</name>
    <dbReference type="NCBI Taxonomy" id="107243"/>
    <lineage>
        <taxon>Eukaryota</taxon>
        <taxon>Viridiplantae</taxon>
        <taxon>Streptophyta</taxon>
        <taxon>Embryophyta</taxon>
        <taxon>Tracheophyta</taxon>
        <taxon>Spermatophyta</taxon>
        <taxon>Magnoliopsida</taxon>
        <taxon>eudicotyledons</taxon>
        <taxon>Gunneridae</taxon>
        <taxon>Pentapetalae</taxon>
        <taxon>rosids</taxon>
        <taxon>malvids</taxon>
        <taxon>Brassicales</taxon>
        <taxon>Brassicaceae</taxon>
        <taxon>Coluteocarpeae</taxon>
        <taxon>Noccaea</taxon>
    </lineage>
</organism>
<sequence length="94" mass="11153">MVARVWRTSVVHPEEENKNPKEEVGNKCDKSKIPQGKGKRKNSKEIPKKQRFHRPRIIEDTKKRKNEKDNEEVTIVEPRIPPKQSFPKRRKTEA</sequence>
<name>A0A1J3IJ88_NOCCA</name>
<dbReference type="EMBL" id="GEVM01025917">
    <property type="protein sequence ID" value="JAU80021.1"/>
    <property type="molecule type" value="Transcribed_RNA"/>
</dbReference>
<feature type="compositionally biased region" description="Basic and acidic residues" evidence="1">
    <location>
        <begin position="12"/>
        <end position="32"/>
    </location>
</feature>
<feature type="region of interest" description="Disordered" evidence="1">
    <location>
        <begin position="1"/>
        <end position="94"/>
    </location>
</feature>
<gene>
    <name evidence="2" type="ORF">MP_TR7879_c18_g1_i1_g.23082</name>
</gene>
<reference evidence="2" key="1">
    <citation type="submission" date="2016-07" db="EMBL/GenBank/DDBJ databases">
        <title>De novo transcriptome assembly of four accessions of the metal hyperaccumulator plant Noccaea caerulescens.</title>
        <authorList>
            <person name="Blande D."/>
            <person name="Halimaa P."/>
            <person name="Tervahauta A.I."/>
            <person name="Aarts M.G."/>
            <person name="Karenlampi S.O."/>
        </authorList>
    </citation>
    <scope>NUCLEOTIDE SEQUENCE</scope>
</reference>